<feature type="region of interest" description="Disordered" evidence="1">
    <location>
        <begin position="118"/>
        <end position="146"/>
    </location>
</feature>
<organism evidence="2 3">
    <name type="scientific">Mycena belliarum</name>
    <dbReference type="NCBI Taxonomy" id="1033014"/>
    <lineage>
        <taxon>Eukaryota</taxon>
        <taxon>Fungi</taxon>
        <taxon>Dikarya</taxon>
        <taxon>Basidiomycota</taxon>
        <taxon>Agaricomycotina</taxon>
        <taxon>Agaricomycetes</taxon>
        <taxon>Agaricomycetidae</taxon>
        <taxon>Agaricales</taxon>
        <taxon>Marasmiineae</taxon>
        <taxon>Mycenaceae</taxon>
        <taxon>Mycena</taxon>
    </lineage>
</organism>
<dbReference type="SUPFAM" id="SSF51735">
    <property type="entry name" value="NAD(P)-binding Rossmann-fold domains"/>
    <property type="match status" value="1"/>
</dbReference>
<evidence type="ECO:0000256" key="1">
    <source>
        <dbReference type="SAM" id="MobiDB-lite"/>
    </source>
</evidence>
<sequence length="146" mass="15660">MYIFNTGTRFTSDFPPYSAHPLLIAMAQTRSILVTGANQVNVFGTLAITESLRPLMNPNGAILNISSANGSIAVVLKRESRPGLAAYSFSKTALDNLTVQWALEEKKKGSGIRVVYRSAPPPSHPGSGFNATKINSYTGTMSPAER</sequence>
<comment type="caution">
    <text evidence="2">The sequence shown here is derived from an EMBL/GenBank/DDBJ whole genome shotgun (WGS) entry which is preliminary data.</text>
</comment>
<gene>
    <name evidence="2" type="ORF">B0H15DRAFT_805955</name>
</gene>
<name>A0AAD6XJS1_9AGAR</name>
<dbReference type="AlphaFoldDB" id="A0AAD6XJS1"/>
<dbReference type="EMBL" id="JARJCN010000089">
    <property type="protein sequence ID" value="KAJ7075773.1"/>
    <property type="molecule type" value="Genomic_DNA"/>
</dbReference>
<feature type="compositionally biased region" description="Polar residues" evidence="1">
    <location>
        <begin position="129"/>
        <end position="146"/>
    </location>
</feature>
<dbReference type="Proteomes" id="UP001222325">
    <property type="component" value="Unassembled WGS sequence"/>
</dbReference>
<dbReference type="InterPro" id="IPR036291">
    <property type="entry name" value="NAD(P)-bd_dom_sf"/>
</dbReference>
<dbReference type="CDD" id="cd05233">
    <property type="entry name" value="SDR_c"/>
    <property type="match status" value="1"/>
</dbReference>
<accession>A0AAD6XJS1</accession>
<proteinExistence type="predicted"/>
<evidence type="ECO:0000313" key="3">
    <source>
        <dbReference type="Proteomes" id="UP001222325"/>
    </source>
</evidence>
<keyword evidence="3" id="KW-1185">Reference proteome</keyword>
<reference evidence="2" key="1">
    <citation type="submission" date="2023-03" db="EMBL/GenBank/DDBJ databases">
        <title>Massive genome expansion in bonnet fungi (Mycena s.s.) driven by repeated elements and novel gene families across ecological guilds.</title>
        <authorList>
            <consortium name="Lawrence Berkeley National Laboratory"/>
            <person name="Harder C.B."/>
            <person name="Miyauchi S."/>
            <person name="Viragh M."/>
            <person name="Kuo A."/>
            <person name="Thoen E."/>
            <person name="Andreopoulos B."/>
            <person name="Lu D."/>
            <person name="Skrede I."/>
            <person name="Drula E."/>
            <person name="Henrissat B."/>
            <person name="Morin E."/>
            <person name="Kohler A."/>
            <person name="Barry K."/>
            <person name="LaButti K."/>
            <person name="Morin E."/>
            <person name="Salamov A."/>
            <person name="Lipzen A."/>
            <person name="Mereny Z."/>
            <person name="Hegedus B."/>
            <person name="Baldrian P."/>
            <person name="Stursova M."/>
            <person name="Weitz H."/>
            <person name="Taylor A."/>
            <person name="Grigoriev I.V."/>
            <person name="Nagy L.G."/>
            <person name="Martin F."/>
            <person name="Kauserud H."/>
        </authorList>
    </citation>
    <scope>NUCLEOTIDE SEQUENCE</scope>
    <source>
        <strain evidence="2">CBHHK173m</strain>
    </source>
</reference>
<protein>
    <submittedName>
        <fullName evidence="2">Uncharacterized protein</fullName>
    </submittedName>
</protein>
<dbReference type="InterPro" id="IPR002347">
    <property type="entry name" value="SDR_fam"/>
</dbReference>
<dbReference type="Gene3D" id="3.40.50.720">
    <property type="entry name" value="NAD(P)-binding Rossmann-like Domain"/>
    <property type="match status" value="1"/>
</dbReference>
<dbReference type="Pfam" id="PF00106">
    <property type="entry name" value="adh_short"/>
    <property type="match status" value="1"/>
</dbReference>
<evidence type="ECO:0000313" key="2">
    <source>
        <dbReference type="EMBL" id="KAJ7075773.1"/>
    </source>
</evidence>